<protein>
    <submittedName>
        <fullName evidence="1">Uncharacterized protein</fullName>
    </submittedName>
</protein>
<dbReference type="EMBL" id="AVST01000035">
    <property type="protein sequence ID" value="ERH70977.1"/>
    <property type="molecule type" value="Genomic_DNA"/>
</dbReference>
<proteinExistence type="predicted"/>
<sequence length="110" mass="12901">MLVNNQTIFYSGDEMVEVLKEIEYILVSLHKVGSHYAETLPDSYIEYADETTKFIDDNNICERLARIRRILSSKFDNGLGEDDMDDLERAFESLEYWKPKKKQNLSSKIK</sequence>
<evidence type="ECO:0000313" key="1">
    <source>
        <dbReference type="EMBL" id="ERH70977.1"/>
    </source>
</evidence>
<dbReference type="Proteomes" id="UP000016517">
    <property type="component" value="Unassembled WGS sequence"/>
</dbReference>
<name>A0AAV3K2Z2_ACIBA</name>
<organism evidence="1 2">
    <name type="scientific">Acinetobacter baumannii EGD-HP18</name>
    <dbReference type="NCBI Taxonomy" id="1358412"/>
    <lineage>
        <taxon>Bacteria</taxon>
        <taxon>Pseudomonadati</taxon>
        <taxon>Pseudomonadota</taxon>
        <taxon>Gammaproteobacteria</taxon>
        <taxon>Moraxellales</taxon>
        <taxon>Moraxellaceae</taxon>
        <taxon>Acinetobacter</taxon>
        <taxon>Acinetobacter calcoaceticus/baumannii complex</taxon>
    </lineage>
</organism>
<reference evidence="1 2" key="1">
    <citation type="submission" date="2013-08" db="EMBL/GenBank/DDBJ databases">
        <title>Study of Ammonical-Nitrogen removal by Nitrification Denitrification process using lab isolates.</title>
        <authorList>
            <person name="Khardenavis A.A."/>
            <person name="Pal R.R."/>
            <person name="Kapley A."/>
            <person name="Qureshi A."/>
            <person name="Purohit H.J."/>
        </authorList>
    </citation>
    <scope>NUCLEOTIDE SEQUENCE [LARGE SCALE GENOMIC DNA]</scope>
    <source>
        <strain evidence="1 2">EGD-HP18</strain>
    </source>
</reference>
<evidence type="ECO:0000313" key="2">
    <source>
        <dbReference type="Proteomes" id="UP000016517"/>
    </source>
</evidence>
<gene>
    <name evidence="1" type="ORF">N173_14130</name>
</gene>
<dbReference type="AlphaFoldDB" id="A0AAV3K2Z2"/>
<accession>A0AAV3K2Z2</accession>
<comment type="caution">
    <text evidence="1">The sequence shown here is derived from an EMBL/GenBank/DDBJ whole genome shotgun (WGS) entry which is preliminary data.</text>
</comment>
<dbReference type="RefSeq" id="WP_000960844.1">
    <property type="nucleotide sequence ID" value="NZ_AVST01000035.1"/>
</dbReference>